<evidence type="ECO:0000259" key="1">
    <source>
        <dbReference type="Pfam" id="PF10124"/>
    </source>
</evidence>
<feature type="domain" description="Bacteriophage Mu GpT" evidence="1">
    <location>
        <begin position="2"/>
        <end position="44"/>
    </location>
</feature>
<dbReference type="Pfam" id="PF10124">
    <property type="entry name" value="Mu-like_gpT"/>
    <property type="match status" value="2"/>
</dbReference>
<accession>A0ABT4H7Y5</accession>
<evidence type="ECO:0000313" key="2">
    <source>
        <dbReference type="EMBL" id="MCY9764762.1"/>
    </source>
</evidence>
<dbReference type="InterPro" id="IPR018774">
    <property type="entry name" value="Phage_Mu_GpT"/>
</dbReference>
<dbReference type="RefSeq" id="WP_268641246.1">
    <property type="nucleotide sequence ID" value="NZ_JAMDNP010000116.1"/>
</dbReference>
<organism evidence="3 4">
    <name type="scientific">Paenibacillus alvei</name>
    <name type="common">Bacillus alvei</name>
    <dbReference type="NCBI Taxonomy" id="44250"/>
    <lineage>
        <taxon>Bacteria</taxon>
        <taxon>Bacillati</taxon>
        <taxon>Bacillota</taxon>
        <taxon>Bacilli</taxon>
        <taxon>Bacillales</taxon>
        <taxon>Paenibacillaceae</taxon>
        <taxon>Paenibacillus</taxon>
    </lineage>
</organism>
<feature type="non-terminal residue" evidence="3">
    <location>
        <position position="1"/>
    </location>
</feature>
<evidence type="ECO:0000313" key="4">
    <source>
        <dbReference type="Proteomes" id="UP001527181"/>
    </source>
</evidence>
<reference evidence="3 4" key="1">
    <citation type="submission" date="2022-05" db="EMBL/GenBank/DDBJ databases">
        <title>Genome Sequencing of Bee-Associated Microbes.</title>
        <authorList>
            <person name="Dunlap C."/>
        </authorList>
    </citation>
    <scope>NUCLEOTIDE SEQUENCE [LARGE SCALE GENOMIC DNA]</scope>
    <source>
        <strain evidence="3 4">NRRL B-04010</strain>
    </source>
</reference>
<keyword evidence="4" id="KW-1185">Reference proteome</keyword>
<dbReference type="EMBL" id="JAMDNP010000169">
    <property type="protein sequence ID" value="MCY9765082.1"/>
    <property type="molecule type" value="Genomic_DNA"/>
</dbReference>
<name>A0ABT4H7Y5_PAEAL</name>
<proteinExistence type="predicted"/>
<gene>
    <name evidence="2" type="ORF">M5X12_30170</name>
    <name evidence="3" type="ORF">M5X12_31800</name>
</gene>
<sequence>KLVPNLLVVSPANEAMARKILYADQIDGTTNTFKDTAELLVVPELAEQPDAWFLLCTTKPLKPLIYQNRKEAKFVAMDRDTDENVFMRKQFLYGVDGRSNAGFGFWQMAYGSTGEVDDTPPVTPPTNP</sequence>
<dbReference type="EMBL" id="JAMDNP010000116">
    <property type="protein sequence ID" value="MCY9764762.1"/>
    <property type="molecule type" value="Genomic_DNA"/>
</dbReference>
<evidence type="ECO:0000313" key="3">
    <source>
        <dbReference type="EMBL" id="MCY9765082.1"/>
    </source>
</evidence>
<feature type="domain" description="Bacteriophage Mu GpT" evidence="1">
    <location>
        <begin position="48"/>
        <end position="118"/>
    </location>
</feature>
<protein>
    <submittedName>
        <fullName evidence="3">Mu-like prophage major head subunit gpT family protein</fullName>
    </submittedName>
</protein>
<comment type="caution">
    <text evidence="3">The sequence shown here is derived from an EMBL/GenBank/DDBJ whole genome shotgun (WGS) entry which is preliminary data.</text>
</comment>
<dbReference type="Proteomes" id="UP001527181">
    <property type="component" value="Unassembled WGS sequence"/>
</dbReference>